<sequence length="123" mass="13029">MAKNLKLVANNPPKSPAPPRPLGEHGRALWQSVHSQYGIEDAAGIEFLVTACQALDRAEALKAQIDADGAVIRTKAGLRDHPGLKHEIASRSLCIRTLARLGLDLEPVRAGPGRPSGGVGWEG</sequence>
<dbReference type="RefSeq" id="WP_111546489.1">
    <property type="nucleotide sequence ID" value="NZ_MZXV01000051.1"/>
</dbReference>
<evidence type="ECO:0000313" key="3">
    <source>
        <dbReference type="Proteomes" id="UP000248616"/>
    </source>
</evidence>
<feature type="region of interest" description="Disordered" evidence="1">
    <location>
        <begin position="1"/>
        <end position="25"/>
    </location>
</feature>
<dbReference type="AlphaFoldDB" id="A0A2W7BZ95"/>
<dbReference type="OrthoDB" id="8253996at2"/>
<proteinExistence type="predicted"/>
<evidence type="ECO:0000256" key="1">
    <source>
        <dbReference type="SAM" id="MobiDB-lite"/>
    </source>
</evidence>
<keyword evidence="3" id="KW-1185">Reference proteome</keyword>
<gene>
    <name evidence="2" type="ORF">B5V02_23425</name>
</gene>
<accession>A0A2W7BZ95</accession>
<organism evidence="2 3">
    <name type="scientific">Mesorhizobium kowhaii</name>
    <dbReference type="NCBI Taxonomy" id="1300272"/>
    <lineage>
        <taxon>Bacteria</taxon>
        <taxon>Pseudomonadati</taxon>
        <taxon>Pseudomonadota</taxon>
        <taxon>Alphaproteobacteria</taxon>
        <taxon>Hyphomicrobiales</taxon>
        <taxon>Phyllobacteriaceae</taxon>
        <taxon>Mesorhizobium</taxon>
    </lineage>
</organism>
<dbReference type="EMBL" id="MZXV01000051">
    <property type="protein sequence ID" value="PZV36160.1"/>
    <property type="molecule type" value="Genomic_DNA"/>
</dbReference>
<evidence type="ECO:0000313" key="2">
    <source>
        <dbReference type="EMBL" id="PZV36160.1"/>
    </source>
</evidence>
<evidence type="ECO:0008006" key="4">
    <source>
        <dbReference type="Google" id="ProtNLM"/>
    </source>
</evidence>
<protein>
    <recommendedName>
        <fullName evidence="4">Terminase</fullName>
    </recommendedName>
</protein>
<reference evidence="3" key="1">
    <citation type="submission" date="2017-03" db="EMBL/GenBank/DDBJ databases">
        <authorList>
            <person name="Safronova V.I."/>
            <person name="Sazanova A.L."/>
            <person name="Chirak E.R."/>
        </authorList>
    </citation>
    <scope>NUCLEOTIDE SEQUENCE [LARGE SCALE GENOMIC DNA]</scope>
    <source>
        <strain evidence="3">Ach-343</strain>
    </source>
</reference>
<comment type="caution">
    <text evidence="2">The sequence shown here is derived from an EMBL/GenBank/DDBJ whole genome shotgun (WGS) entry which is preliminary data.</text>
</comment>
<dbReference type="Proteomes" id="UP000248616">
    <property type="component" value="Unassembled WGS sequence"/>
</dbReference>
<name>A0A2W7BZ95_9HYPH</name>